<dbReference type="InterPro" id="IPR000914">
    <property type="entry name" value="SBP_5_dom"/>
</dbReference>
<dbReference type="PROSITE" id="PS51257">
    <property type="entry name" value="PROKAR_LIPOPROTEIN"/>
    <property type="match status" value="1"/>
</dbReference>
<name>A0AAI8TV73_MYCME</name>
<dbReference type="GO" id="GO:0042597">
    <property type="term" value="C:periplasmic space"/>
    <property type="evidence" value="ECO:0007669"/>
    <property type="project" value="UniProtKB-ARBA"/>
</dbReference>
<evidence type="ECO:0000256" key="2">
    <source>
        <dbReference type="ARBA" id="ARBA00005695"/>
    </source>
</evidence>
<evidence type="ECO:0000256" key="4">
    <source>
        <dbReference type="ARBA" id="ARBA00022729"/>
    </source>
</evidence>
<keyword evidence="4 6" id="KW-0732">Signal</keyword>
<dbReference type="CDD" id="cd08506">
    <property type="entry name" value="PBP2_clavulanate_OppA2"/>
    <property type="match status" value="1"/>
</dbReference>
<feature type="region of interest" description="Disordered" evidence="5">
    <location>
        <begin position="193"/>
        <end position="213"/>
    </location>
</feature>
<dbReference type="PANTHER" id="PTHR30290">
    <property type="entry name" value="PERIPLASMIC BINDING COMPONENT OF ABC TRANSPORTER"/>
    <property type="match status" value="1"/>
</dbReference>
<dbReference type="AlphaFoldDB" id="A0AAI8TV73"/>
<dbReference type="PANTHER" id="PTHR30290:SF10">
    <property type="entry name" value="PERIPLASMIC OLIGOPEPTIDE-BINDING PROTEIN-RELATED"/>
    <property type="match status" value="1"/>
</dbReference>
<evidence type="ECO:0000256" key="5">
    <source>
        <dbReference type="SAM" id="MobiDB-lite"/>
    </source>
</evidence>
<dbReference type="GO" id="GO:0030313">
    <property type="term" value="C:cell envelope"/>
    <property type="evidence" value="ECO:0007669"/>
    <property type="project" value="UniProtKB-SubCell"/>
</dbReference>
<proteinExistence type="inferred from homology"/>
<evidence type="ECO:0000256" key="6">
    <source>
        <dbReference type="SAM" id="SignalP"/>
    </source>
</evidence>
<dbReference type="GO" id="GO:0043190">
    <property type="term" value="C:ATP-binding cassette (ABC) transporter complex"/>
    <property type="evidence" value="ECO:0007669"/>
    <property type="project" value="InterPro"/>
</dbReference>
<comment type="similarity">
    <text evidence="2">Belongs to the bacterial solute-binding protein 5 family.</text>
</comment>
<dbReference type="GO" id="GO:0015833">
    <property type="term" value="P:peptide transport"/>
    <property type="evidence" value="ECO:0007669"/>
    <property type="project" value="TreeGrafter"/>
</dbReference>
<keyword evidence="3" id="KW-0813">Transport</keyword>
<dbReference type="Gene3D" id="3.40.190.10">
    <property type="entry name" value="Periplasmic binding protein-like II"/>
    <property type="match status" value="1"/>
</dbReference>
<feature type="chain" id="PRO_5042514179" evidence="6">
    <location>
        <begin position="22"/>
        <end position="544"/>
    </location>
</feature>
<evidence type="ECO:0000259" key="7">
    <source>
        <dbReference type="Pfam" id="PF00496"/>
    </source>
</evidence>
<feature type="signal peptide" evidence="6">
    <location>
        <begin position="1"/>
        <end position="21"/>
    </location>
</feature>
<evidence type="ECO:0000256" key="1">
    <source>
        <dbReference type="ARBA" id="ARBA00004196"/>
    </source>
</evidence>
<sequence length="544" mass="60244">MPRRVLTIASITALAVFGVAACGGGGGSGAKEGGEINVSMTSFPDYVDPQLSYTLEGWEVLYNTYTPLLTYKHAKGEDGTDIVPGLAKDLPEVSSDGKTYKLTLRPNMKYSDGTPIKASDFTYAIQRLFKVDSGGSVFYGVIAGANDYADGKADTISGIKTDDATGDITVTLTEPNGTFDHILALPFAAPVPPTTPLDKDATNNPPPSSGPFTITKVDAPHTLTMERNPQFKTVKDAGADEVADAHVDKIIVTQNKSNSAQVTGVQQNKIDFMTDPPDADRLPEVKARYGNRFRLEDSINTYYFWMNTQQAPFNDLRVRQAINYAIDPEALNRIFGGRLHPTQQILPPGMPGYEEYKLYPGPDVNKAKQLIAEANPADRNITVWTDDEPDRKRIGEYYHDVLTQLGFNATLKVIAGDVYWTTIGNQTTPDLDTGFADWFQDFPHPDDFFRPLINGKSILPTNGNNFSRVNIPELDAKMNQLLTQQLSDEVKKGYAELDRSFMEQAIWAPYGNEQFTTFVSDRMDFDTSYHHLLFNQDYTSFALK</sequence>
<dbReference type="SUPFAM" id="SSF53850">
    <property type="entry name" value="Periplasmic binding protein-like II"/>
    <property type="match status" value="1"/>
</dbReference>
<gene>
    <name evidence="8" type="primary">oppA_2</name>
    <name evidence="8" type="ORF">hbim_03083</name>
</gene>
<dbReference type="Pfam" id="PF00496">
    <property type="entry name" value="SBP_bac_5"/>
    <property type="match status" value="1"/>
</dbReference>
<comment type="subcellular location">
    <subcellularLocation>
        <location evidence="1">Cell envelope</location>
    </subcellularLocation>
</comment>
<dbReference type="InterPro" id="IPR030678">
    <property type="entry name" value="Peptide/Ni-bd"/>
</dbReference>
<dbReference type="EMBL" id="AP027452">
    <property type="protein sequence ID" value="BDY29147.1"/>
    <property type="molecule type" value="Genomic_DNA"/>
</dbReference>
<dbReference type="PIRSF" id="PIRSF002741">
    <property type="entry name" value="MppA"/>
    <property type="match status" value="1"/>
</dbReference>
<dbReference type="Gene3D" id="3.10.105.10">
    <property type="entry name" value="Dipeptide-binding Protein, Domain 3"/>
    <property type="match status" value="1"/>
</dbReference>
<feature type="domain" description="Solute-binding protein family 5" evidence="7">
    <location>
        <begin position="82"/>
        <end position="453"/>
    </location>
</feature>
<dbReference type="Proteomes" id="UP001241092">
    <property type="component" value="Chromosome"/>
</dbReference>
<reference evidence="8" key="1">
    <citation type="submission" date="2023-03" db="EMBL/GenBank/DDBJ databases">
        <title>Draft genome sequence of a Mycolicibacterium mageritense strain H4_3_1 isolated from a hybrid biological-inorganic system reactor.</title>
        <authorList>
            <person name="Feng X."/>
            <person name="Kazama D."/>
            <person name="Sato K."/>
            <person name="Kobayashi H."/>
        </authorList>
    </citation>
    <scope>NUCLEOTIDE SEQUENCE</scope>
    <source>
        <strain evidence="8">H4_3_1</strain>
    </source>
</reference>
<accession>A0AAI8TV73</accession>
<dbReference type="InterPro" id="IPR039424">
    <property type="entry name" value="SBP_5"/>
</dbReference>
<organism evidence="8 9">
    <name type="scientific">Mycolicibacterium mageritense</name>
    <name type="common">Mycobacterium mageritense</name>
    <dbReference type="NCBI Taxonomy" id="53462"/>
    <lineage>
        <taxon>Bacteria</taxon>
        <taxon>Bacillati</taxon>
        <taxon>Actinomycetota</taxon>
        <taxon>Actinomycetes</taxon>
        <taxon>Mycobacteriales</taxon>
        <taxon>Mycobacteriaceae</taxon>
        <taxon>Mycolicibacterium</taxon>
    </lineage>
</organism>
<protein>
    <submittedName>
        <fullName evidence="8">Oligopeptide-binding protein OppA</fullName>
    </submittedName>
</protein>
<evidence type="ECO:0000256" key="3">
    <source>
        <dbReference type="ARBA" id="ARBA00022448"/>
    </source>
</evidence>
<dbReference type="GO" id="GO:1904680">
    <property type="term" value="F:peptide transmembrane transporter activity"/>
    <property type="evidence" value="ECO:0007669"/>
    <property type="project" value="TreeGrafter"/>
</dbReference>
<evidence type="ECO:0000313" key="9">
    <source>
        <dbReference type="Proteomes" id="UP001241092"/>
    </source>
</evidence>
<evidence type="ECO:0000313" key="8">
    <source>
        <dbReference type="EMBL" id="BDY29147.1"/>
    </source>
</evidence>